<dbReference type="InterPro" id="IPR036097">
    <property type="entry name" value="HisK_dim/P_sf"/>
</dbReference>
<feature type="region of interest" description="Disordered" evidence="7">
    <location>
        <begin position="570"/>
        <end position="592"/>
    </location>
</feature>
<evidence type="ECO:0000259" key="8">
    <source>
        <dbReference type="PROSITE" id="PS50109"/>
    </source>
</evidence>
<gene>
    <name evidence="11" type="ORF">SAMN05216287_0198</name>
</gene>
<evidence type="ECO:0000256" key="5">
    <source>
        <dbReference type="PROSITE-ProRule" id="PRU00169"/>
    </source>
</evidence>
<dbReference type="PROSITE" id="PS50109">
    <property type="entry name" value="HIS_KIN"/>
    <property type="match status" value="1"/>
</dbReference>
<evidence type="ECO:0000259" key="9">
    <source>
        <dbReference type="PROSITE" id="PS50110"/>
    </source>
</evidence>
<dbReference type="SMART" id="SM00448">
    <property type="entry name" value="REC"/>
    <property type="match status" value="1"/>
</dbReference>
<dbReference type="RefSeq" id="WP_090223825.1">
    <property type="nucleotide sequence ID" value="NZ_FNNU01000001.1"/>
</dbReference>
<dbReference type="EMBL" id="FNNU01000001">
    <property type="protein sequence ID" value="SDW12870.1"/>
    <property type="molecule type" value="Genomic_DNA"/>
</dbReference>
<dbReference type="STRING" id="1007099.SAMN05216287_0198"/>
<dbReference type="InterPro" id="IPR035965">
    <property type="entry name" value="PAS-like_dom_sf"/>
</dbReference>
<feature type="domain" description="PAC" evidence="10">
    <location>
        <begin position="241"/>
        <end position="295"/>
    </location>
</feature>
<dbReference type="InterPro" id="IPR036890">
    <property type="entry name" value="HATPase_C_sf"/>
</dbReference>
<dbReference type="Proteomes" id="UP000243778">
    <property type="component" value="Unassembled WGS sequence"/>
</dbReference>
<evidence type="ECO:0000313" key="11">
    <source>
        <dbReference type="EMBL" id="SDW12870.1"/>
    </source>
</evidence>
<dbReference type="PROSITE" id="PS50113">
    <property type="entry name" value="PAC"/>
    <property type="match status" value="1"/>
</dbReference>
<protein>
    <recommendedName>
        <fullName evidence="2">histidine kinase</fullName>
        <ecNumber evidence="2">2.7.13.3</ecNumber>
    </recommendedName>
</protein>
<dbReference type="InterPro" id="IPR001789">
    <property type="entry name" value="Sig_transdc_resp-reg_receiver"/>
</dbReference>
<dbReference type="EC" id="2.7.13.3" evidence="2"/>
<evidence type="ECO:0000259" key="10">
    <source>
        <dbReference type="PROSITE" id="PS50113"/>
    </source>
</evidence>
<keyword evidence="12" id="KW-1185">Reference proteome</keyword>
<dbReference type="Pfam" id="PF08448">
    <property type="entry name" value="PAS_4"/>
    <property type="match status" value="2"/>
</dbReference>
<dbReference type="OrthoDB" id="8820742at2"/>
<dbReference type="SMART" id="SM00388">
    <property type="entry name" value="HisKA"/>
    <property type="match status" value="1"/>
</dbReference>
<proteinExistence type="predicted"/>
<dbReference type="PANTHER" id="PTHR43065:SF42">
    <property type="entry name" value="TWO-COMPONENT SENSOR PPRA"/>
    <property type="match status" value="1"/>
</dbReference>
<dbReference type="InterPro" id="IPR011006">
    <property type="entry name" value="CheY-like_superfamily"/>
</dbReference>
<evidence type="ECO:0000256" key="4">
    <source>
        <dbReference type="ARBA" id="ARBA00022777"/>
    </source>
</evidence>
<organism evidence="11 12">
    <name type="scientific">Pseudomonas kuykendallii</name>
    <dbReference type="NCBI Taxonomy" id="1007099"/>
    <lineage>
        <taxon>Bacteria</taxon>
        <taxon>Pseudomonadati</taxon>
        <taxon>Pseudomonadota</taxon>
        <taxon>Gammaproteobacteria</taxon>
        <taxon>Pseudomonadales</taxon>
        <taxon>Pseudomonadaceae</taxon>
        <taxon>Pseudomonas</taxon>
    </lineage>
</organism>
<dbReference type="InterPro" id="IPR003594">
    <property type="entry name" value="HATPase_dom"/>
</dbReference>
<dbReference type="PRINTS" id="PR00344">
    <property type="entry name" value="BCTRLSENSOR"/>
</dbReference>
<dbReference type="Gene3D" id="3.30.450.20">
    <property type="entry name" value="PAS domain"/>
    <property type="match status" value="2"/>
</dbReference>
<evidence type="ECO:0000256" key="7">
    <source>
        <dbReference type="SAM" id="MobiDB-lite"/>
    </source>
</evidence>
<keyword evidence="4" id="KW-0808">Transferase</keyword>
<reference evidence="12" key="1">
    <citation type="submission" date="2016-10" db="EMBL/GenBank/DDBJ databases">
        <authorList>
            <person name="Varghese N."/>
            <person name="Submissions S."/>
        </authorList>
    </citation>
    <scope>NUCLEOTIDE SEQUENCE [LARGE SCALE GENOMIC DNA]</scope>
    <source>
        <strain evidence="12">NRRL B-59562</strain>
    </source>
</reference>
<keyword evidence="4" id="KW-0418">Kinase</keyword>
<dbReference type="SUPFAM" id="SSF55874">
    <property type="entry name" value="ATPase domain of HSP90 chaperone/DNA topoisomerase II/histidine kinase"/>
    <property type="match status" value="1"/>
</dbReference>
<dbReference type="InterPro" id="IPR013656">
    <property type="entry name" value="PAS_4"/>
</dbReference>
<dbReference type="GO" id="GO:0000155">
    <property type="term" value="F:phosphorelay sensor kinase activity"/>
    <property type="evidence" value="ECO:0007669"/>
    <property type="project" value="InterPro"/>
</dbReference>
<dbReference type="Pfam" id="PF00072">
    <property type="entry name" value="Response_reg"/>
    <property type="match status" value="1"/>
</dbReference>
<dbReference type="SUPFAM" id="SSF47384">
    <property type="entry name" value="Homodimeric domain of signal transducing histidine kinase"/>
    <property type="match status" value="1"/>
</dbReference>
<dbReference type="InterPro" id="IPR004358">
    <property type="entry name" value="Sig_transdc_His_kin-like_C"/>
</dbReference>
<dbReference type="SMART" id="SM00091">
    <property type="entry name" value="PAS"/>
    <property type="match status" value="2"/>
</dbReference>
<evidence type="ECO:0000256" key="2">
    <source>
        <dbReference type="ARBA" id="ARBA00012438"/>
    </source>
</evidence>
<dbReference type="Gene3D" id="3.30.565.10">
    <property type="entry name" value="Histidine kinase-like ATPase, C-terminal domain"/>
    <property type="match status" value="1"/>
</dbReference>
<evidence type="ECO:0000313" key="12">
    <source>
        <dbReference type="Proteomes" id="UP000243778"/>
    </source>
</evidence>
<dbReference type="CDD" id="cd00082">
    <property type="entry name" value="HisKA"/>
    <property type="match status" value="1"/>
</dbReference>
<dbReference type="InterPro" id="IPR000014">
    <property type="entry name" value="PAS"/>
</dbReference>
<dbReference type="InterPro" id="IPR000700">
    <property type="entry name" value="PAS-assoc_C"/>
</dbReference>
<dbReference type="SUPFAM" id="SSF55785">
    <property type="entry name" value="PYP-like sensor domain (PAS domain)"/>
    <property type="match status" value="2"/>
</dbReference>
<keyword evidence="6" id="KW-0175">Coiled coil</keyword>
<keyword evidence="3 5" id="KW-0597">Phosphoprotein</keyword>
<feature type="domain" description="Response regulatory" evidence="9">
    <location>
        <begin position="602"/>
        <end position="713"/>
    </location>
</feature>
<feature type="domain" description="Histidine kinase" evidence="8">
    <location>
        <begin position="340"/>
        <end position="564"/>
    </location>
</feature>
<dbReference type="PROSITE" id="PS50110">
    <property type="entry name" value="RESPONSE_REGULATORY"/>
    <property type="match status" value="1"/>
</dbReference>
<accession>A0A1H2R155</accession>
<dbReference type="SMART" id="SM00387">
    <property type="entry name" value="HATPase_c"/>
    <property type="match status" value="1"/>
</dbReference>
<dbReference type="NCBIfam" id="TIGR00229">
    <property type="entry name" value="sensory_box"/>
    <property type="match status" value="1"/>
</dbReference>
<feature type="coiled-coil region" evidence="6">
    <location>
        <begin position="297"/>
        <end position="331"/>
    </location>
</feature>
<dbReference type="CDD" id="cd00130">
    <property type="entry name" value="PAS"/>
    <property type="match status" value="1"/>
</dbReference>
<dbReference type="Gene3D" id="3.40.50.2300">
    <property type="match status" value="1"/>
</dbReference>
<feature type="modified residue" description="4-aspartylphosphate" evidence="5">
    <location>
        <position position="651"/>
    </location>
</feature>
<dbReference type="InterPro" id="IPR003661">
    <property type="entry name" value="HisK_dim/P_dom"/>
</dbReference>
<sequence length="714" mass="78129">MQCPDFESLFRLSPNAYLLLSPELIILDASHAYLRTTGRSRAELLGKRIDEAFPPDPLQPDSTAVADLMASFQRVLSRKALDTLPLIRYAIAREGAKGVVFEDRFWSATHTPILDAAGDVQMILQHTVDVTDLQAMKLALRESAGAQPQAQREEGVLSRARAMQAEGYQLRQLFEQAPGFICFLRGEQHVFELTNPAYERLVGERALMGRPLREALPELHEQGFFELLDHVYQSGQAYVGKKSRVQLQRQPGVLDELYVDFILQPITESDGTVSGIFVQGSDVSEQKRSEDELAGYRQHLEELVAARTAELEKSEAERRQTEEELLQVRKLEAIGQLTGGIAHDFNNVLQVIGGNLQLLRRSLGDDATSLRRLESAVAGVEKGARLASQLLAFARRQPLMPKTLDVGDLLQRMNELLQRSLGEGTSIQLEIDDGLWSTFADVGNLEAVLLNLVINARDAMQGNGGVLRLQVRNVTLDQQYADSHGDVLSGDYVQLSVVDEGCGMSPEVLERAFEPFFTTKGGRGGSGLGLSMAYGFVKQSGGHITLASEEDGGTAVVIYLPRFLEEGKADDASLNDESTTVQPAAPAEEAPQAEAAPVSGLSILFVEDDFTLRMLTGEVIEELGHRVRACESAEEALQVLQGERFDVLLTDIGLGGMSGLELLRAVAPNHPQLKLVIASGYPVDAREEGVPAAQVLLKPYDLQQVRELLASLVG</sequence>
<dbReference type="Pfam" id="PF02518">
    <property type="entry name" value="HATPase_c"/>
    <property type="match status" value="1"/>
</dbReference>
<evidence type="ECO:0000256" key="6">
    <source>
        <dbReference type="SAM" id="Coils"/>
    </source>
</evidence>
<evidence type="ECO:0000256" key="3">
    <source>
        <dbReference type="ARBA" id="ARBA00022553"/>
    </source>
</evidence>
<dbReference type="InterPro" id="IPR005467">
    <property type="entry name" value="His_kinase_dom"/>
</dbReference>
<dbReference type="Gene3D" id="1.10.287.130">
    <property type="match status" value="1"/>
</dbReference>
<feature type="compositionally biased region" description="Low complexity" evidence="7">
    <location>
        <begin position="582"/>
        <end position="592"/>
    </location>
</feature>
<dbReference type="AlphaFoldDB" id="A0A1H2R155"/>
<evidence type="ECO:0000256" key="1">
    <source>
        <dbReference type="ARBA" id="ARBA00000085"/>
    </source>
</evidence>
<dbReference type="PANTHER" id="PTHR43065">
    <property type="entry name" value="SENSOR HISTIDINE KINASE"/>
    <property type="match status" value="1"/>
</dbReference>
<comment type="catalytic activity">
    <reaction evidence="1">
        <text>ATP + protein L-histidine = ADP + protein N-phospho-L-histidine.</text>
        <dbReference type="EC" id="2.7.13.3"/>
    </reaction>
</comment>
<dbReference type="SUPFAM" id="SSF52172">
    <property type="entry name" value="CheY-like"/>
    <property type="match status" value="1"/>
</dbReference>
<name>A0A1H2R155_9PSED</name>